<dbReference type="SUPFAM" id="SSF55048">
    <property type="entry name" value="Probable ACP-binding domain of malonyl-CoA ACP transacylase"/>
    <property type="match status" value="1"/>
</dbReference>
<feature type="region of interest" description="Disordered" evidence="9">
    <location>
        <begin position="1874"/>
        <end position="1901"/>
    </location>
</feature>
<dbReference type="Pfam" id="PF16197">
    <property type="entry name" value="KAsynt_C_assoc"/>
    <property type="match status" value="1"/>
</dbReference>
<dbReference type="InterPro" id="IPR020843">
    <property type="entry name" value="ER"/>
</dbReference>
<dbReference type="Gene3D" id="1.10.1200.10">
    <property type="entry name" value="ACP-like"/>
    <property type="match status" value="1"/>
</dbReference>
<dbReference type="Pfam" id="PF08242">
    <property type="entry name" value="Methyltransf_12"/>
    <property type="match status" value="1"/>
</dbReference>
<dbReference type="Pfam" id="PF08240">
    <property type="entry name" value="ADH_N"/>
    <property type="match status" value="1"/>
</dbReference>
<dbReference type="SUPFAM" id="SSF51735">
    <property type="entry name" value="NAD(P)-binding Rossmann-fold domains"/>
    <property type="match status" value="2"/>
</dbReference>
<dbReference type="InterPro" id="IPR016036">
    <property type="entry name" value="Malonyl_transacylase_ACP-bd"/>
</dbReference>
<organism evidence="13 14">
    <name type="scientific">Terfezia boudieri ATCC MYA-4762</name>
    <dbReference type="NCBI Taxonomy" id="1051890"/>
    <lineage>
        <taxon>Eukaryota</taxon>
        <taxon>Fungi</taxon>
        <taxon>Dikarya</taxon>
        <taxon>Ascomycota</taxon>
        <taxon>Pezizomycotina</taxon>
        <taxon>Pezizomycetes</taxon>
        <taxon>Pezizales</taxon>
        <taxon>Pezizaceae</taxon>
        <taxon>Terfezia</taxon>
    </lineage>
</organism>
<feature type="domain" description="PKS/mFAS DH" evidence="12">
    <location>
        <begin position="1044"/>
        <end position="1360"/>
    </location>
</feature>
<keyword evidence="4" id="KW-0521">NADP</keyword>
<keyword evidence="1" id="KW-0596">Phosphopantetheine</keyword>
<dbReference type="InterPro" id="IPR006162">
    <property type="entry name" value="Ppantetheine_attach_site"/>
</dbReference>
<dbReference type="GO" id="GO:0031177">
    <property type="term" value="F:phosphopantetheine binding"/>
    <property type="evidence" value="ECO:0007669"/>
    <property type="project" value="InterPro"/>
</dbReference>
<evidence type="ECO:0000259" key="10">
    <source>
        <dbReference type="PROSITE" id="PS50075"/>
    </source>
</evidence>
<dbReference type="InterPro" id="IPR013968">
    <property type="entry name" value="PKS_KR"/>
</dbReference>
<dbReference type="Gene3D" id="3.30.70.3290">
    <property type="match status" value="1"/>
</dbReference>
<dbReference type="InterPro" id="IPR036291">
    <property type="entry name" value="NAD(P)-bd_dom_sf"/>
</dbReference>
<sequence length="2860" mass="312889">MSPATDPILPAVATAELDVDLLEPIAIVGMSCRLPGSIRTPSQLWDVLRTKTSTFSPIPPSRFNHEGFYHPVGARLGTLNIPGGHFIDSPALGAFDTQFFGIHAREAASMDPQQRMLLEVVWECLESSGAKVEGLRGKNVGVYVGEWTCDFADMQLKEPDVEPGFWITGAGRAILSNRVSYVFDFKGPSMTLDTGCSASGMALHVACQALRDAENFTHSALVGGTNLFINPEMAISMTNMGVLSPTGPCKTFDAKADGYARGEGICCIYLKRLSDALRDGDPVRALIRSSAVNADGKTLGLASPSASSQEACIREAYARAGIANINETGFFECHGTGTVAGDPAEAMSVGKVFGRGLKKDEPLYIGSIKTNVGHGEGASALNGIIKGVLALEAGQVPPNIHFEQPNPKIHFEAWKLKVPTEVLPWPKNKAKRVSVASYGYGGANAHVILESLDHYLSTRSHLIPSTDVISHTKQFIVPFSEPSKPTAVPTAMNNGCSRPFLSGFERPFLLTFSAKSEASVKQYIKSLADMVAGGPAQGQLANKVLLDLAYTLGTRRSVLPVKAYGVISPIARNGISGDGGPVVVEDAAAPFTIAELGAQLTSLSENVQIFPEPYEPTRIGFIFTGQGAQWAQMGTALIEVFPSVGQTLAKLDSALAELPDAPLWGIESELRRPREKSQVNEPQFSQVLCTAVQIALVDLLRRWNVVPRGVVGHSSGEIAAAYASGALRAEEAIIVAFYRGKVCGAAAAGAIPGLINDSQKNGASDDKPRDGGPAGAMLAVGLGRDEVELYMAPLKEKLVIACVNSPKNVTISGDRDAIEQLEKSIAGPASANGKDPIFTRRLKVPLAYHSHHMTSLGGDYQQLLEQPQLKVPITPKVGMCPMFSTVTGKLLDGRKVTPEYWRQNLESPVEFAAAVQLLVEDACVNTLIEIGPHSAMSGPVREIRGEMGLKPRELSYIPTLIRGNNCVLSILEFVGALFSQGYTDVALEKVNMIEEVDLATGEVVLVERGSVIVDAPFYAWDHSREYWFESRRSREWRFRKHPRHDLLGSKVTGTDLAEWQWMNHLGPNNTKWLKDHKVRGNCVMPAVGYVSMAIEAFTQMLETADIYDPNNAFYMREISIQKPFTISDDREAEMHGRATEIYTTLHQTQGNLMDVSKWYQFTIRSTGEDGIPVKHCTGYICSDKRRTTKKMPGTEGKRLREVSGDKLYKAMKSAGFDHGPWFRGLEQLRVVTNGGREIYAKMANFSRPEAWERMLGEKKWATAEKGLEKEKEKEPGLNLENKDQSAGVDSEVDAAESRSNESPATVSPSAPSSEPSTSSSLSSAPIDGTPYASGKLDGGTAEAELIQSAEASAFNAPDTPIPVLNKYTTLTLGTNKHHVESRYAVHPINLDIPVQLVFVTVFSGKLSAMSDIFVPVFVDEMYVASPSPDASQEFDMHCSVKFTSHFIFPQSDCHAWDSTGQEIFHLSNLQGMEIGSTLQGHKASKPPDNFRLEWVVDFDFVRQGNFGGVLELNVPEPLRVNHDSEKDLFARHYFLTLLAADILQITDGIELPEQSAPHFHSYRRWLEHLLSDEGGMREHRMALCGGKDVDVKQLSTSERQQEIERLASSIIERVEGKLAHTIFKNILPLIRGEREPIELLSTDGMLDDLHADEHGVRMSNYQTAMARLYSRKYARANVLQIGGIGLGGMQAILNGMTRDGGGAVMERCYGSFTYTDRDADSIKKAREKLDSYSGVEFSALDLQKDLGEQGFGEMKYEIIYASNALHTYEDIPTVLHNIAKLLTPEGKLVITETLGGHTTGHFDFPFIMGVMPAWWLVDRGDESVRLGPLLSKEQWLTIFEKSEFQLDLQQDDRAELKGNTMLVLTRKAVESKSTEPSSAAAVKKGSTTASEEAPVHPGPAFGDSVLSTEPTLMSPGLSPIILLHRHSVTPTIEAIGAKLTSCCNGREILHKSLSSISEVLLQEGSFFVSLMELDWPLLADITEVEFRNLKLVLATKDSYLLWVTSGVHLAAENPELALVTGFARTLRNELQSFRFNTLDLSTTDTEARAQWVSNLVAMLSSRPADMENLNLEALDWEFCEYGGILYILRLVVDQKTRARYGNQREQHQTKLEPYRQEEKNLGLVVPSRGMLSSLVWKHHELDELEPDHIEVRVVANGLNFKDVATAMGLVPYLHLGTEWAGTVLRVGSAVTKVSPGDRVTGMAPSCFINKLHVWEGSCVKIPDVLKDTTFTEIMACNVVYSTAMRTLMHIGRLKKGETVLIHSAAGGVGLAAIQLCRMIGAEIYATCGTPEKRQVLIQEHGIPDDHIFSSRDTSFREMLMAATKGRGVDVILNSLSGDLLHESLRCLAPFGRFLEIGKRDILLRGRIDLQLLLRNIHFATMDLSELWALRHPDLALRLMEEWLELLAAGKISPVRPIKEFSVTDVEQAFRYMSTGTHMGKIVITGSPDPGAGELVKVGQGASPPHFDPGSSYLIVGGLGGIGSSIAVWMAENGARHLCLMTRSGAAIDEASKKALEDLEAMGCRAQIMQCDVGDSDAVEIAIQAAERPIRGVLHAAMSLRDGIFENMTHADFKEPMHAKVRGLMNLHHSFQRANHRLSFFVVLSSFVGIFGNPGQSNYAAAGTFQDAFVRYRHKLGLPATAIDLGVVTGVGYVTRNRDAEKKLVEKGYTLCEEWHVHQLVRMAIDNPVPPAPASATSSTSTSPSLAAVRPQQFTSAQLVAGIFITDVPKMATKFNDPKWSIIYSTGLGINPDSELFGDEAGFPDPMRDIDTRPAEDVINDLCTGIIRKTASLTGVPKEEIKEDHSLKRYGMDSLVAVEMRNWLLKVSTVELAAADIMNAASIRELAEKIYNAYKAKGGKK</sequence>
<feature type="region of interest" description="N-terminal hotdog fold" evidence="8">
    <location>
        <begin position="1044"/>
        <end position="1187"/>
    </location>
</feature>
<evidence type="ECO:0000256" key="8">
    <source>
        <dbReference type="PROSITE-ProRule" id="PRU01363"/>
    </source>
</evidence>
<dbReference type="GO" id="GO:0006633">
    <property type="term" value="P:fatty acid biosynthetic process"/>
    <property type="evidence" value="ECO:0007669"/>
    <property type="project" value="InterPro"/>
</dbReference>
<dbReference type="InterPro" id="IPR049900">
    <property type="entry name" value="PKS_mFAS_DH"/>
</dbReference>
<feature type="region of interest" description="Disordered" evidence="9">
    <location>
        <begin position="1265"/>
        <end position="1338"/>
    </location>
</feature>
<keyword evidence="14" id="KW-1185">Reference proteome</keyword>
<dbReference type="InterPro" id="IPR020807">
    <property type="entry name" value="PKS_DH"/>
</dbReference>
<dbReference type="SUPFAM" id="SSF53335">
    <property type="entry name" value="S-adenosyl-L-methionine-dependent methyltransferases"/>
    <property type="match status" value="1"/>
</dbReference>
<dbReference type="Gene3D" id="3.90.180.10">
    <property type="entry name" value="Medium-chain alcohol dehydrogenases, catalytic domain"/>
    <property type="match status" value="1"/>
</dbReference>
<dbReference type="InterPro" id="IPR018201">
    <property type="entry name" value="Ketoacyl_synth_AS"/>
</dbReference>
<evidence type="ECO:0000313" key="14">
    <source>
        <dbReference type="Proteomes" id="UP000267821"/>
    </source>
</evidence>
<dbReference type="InterPro" id="IPR002364">
    <property type="entry name" value="Quin_OxRdtase/zeta-crystal_CS"/>
</dbReference>
<dbReference type="Pfam" id="PF21089">
    <property type="entry name" value="PKS_DH_N"/>
    <property type="match status" value="1"/>
</dbReference>
<dbReference type="Pfam" id="PF13602">
    <property type="entry name" value="ADH_zinc_N_2"/>
    <property type="match status" value="1"/>
</dbReference>
<dbReference type="PANTHER" id="PTHR43775">
    <property type="entry name" value="FATTY ACID SYNTHASE"/>
    <property type="match status" value="1"/>
</dbReference>
<dbReference type="GO" id="GO:0008270">
    <property type="term" value="F:zinc ion binding"/>
    <property type="evidence" value="ECO:0007669"/>
    <property type="project" value="InterPro"/>
</dbReference>
<dbReference type="SMART" id="SM00822">
    <property type="entry name" value="PKS_KR"/>
    <property type="match status" value="1"/>
</dbReference>
<dbReference type="GO" id="GO:0004312">
    <property type="term" value="F:fatty acid synthase activity"/>
    <property type="evidence" value="ECO:0007669"/>
    <property type="project" value="TreeGrafter"/>
</dbReference>
<feature type="region of interest" description="C-terminal hotdog fold" evidence="8">
    <location>
        <begin position="1199"/>
        <end position="1360"/>
    </location>
</feature>
<protein>
    <submittedName>
        <fullName evidence="13">Uncharacterized protein</fullName>
    </submittedName>
</protein>
<dbReference type="Pfam" id="PF08659">
    <property type="entry name" value="KR"/>
    <property type="match status" value="1"/>
</dbReference>
<dbReference type="InterPro" id="IPR016039">
    <property type="entry name" value="Thiolase-like"/>
</dbReference>
<evidence type="ECO:0000256" key="7">
    <source>
        <dbReference type="ARBA" id="ARBA00023315"/>
    </source>
</evidence>
<dbReference type="Gene3D" id="3.40.366.10">
    <property type="entry name" value="Malonyl-Coenzyme A Acyl Carrier Protein, domain 2"/>
    <property type="match status" value="1"/>
</dbReference>
<dbReference type="GO" id="GO:1901336">
    <property type="term" value="P:lactone biosynthetic process"/>
    <property type="evidence" value="ECO:0007669"/>
    <property type="project" value="UniProtKB-ARBA"/>
</dbReference>
<dbReference type="Pfam" id="PF02801">
    <property type="entry name" value="Ketoacyl-synt_C"/>
    <property type="match status" value="1"/>
</dbReference>
<feature type="domain" description="Ketosynthase family 3 (KS3)" evidence="11">
    <location>
        <begin position="22"/>
        <end position="451"/>
    </location>
</feature>
<dbReference type="InterPro" id="IPR050091">
    <property type="entry name" value="PKS_NRPS_Biosynth_Enz"/>
</dbReference>
<dbReference type="SUPFAM" id="SSF50129">
    <property type="entry name" value="GroES-like"/>
    <property type="match status" value="1"/>
</dbReference>
<dbReference type="Gene3D" id="3.40.47.10">
    <property type="match status" value="1"/>
</dbReference>
<dbReference type="PROSITE" id="PS52004">
    <property type="entry name" value="KS3_2"/>
    <property type="match status" value="1"/>
</dbReference>
<dbReference type="InterPro" id="IPR011032">
    <property type="entry name" value="GroES-like_sf"/>
</dbReference>
<dbReference type="InterPro" id="IPR057326">
    <property type="entry name" value="KR_dom"/>
</dbReference>
<dbReference type="SMART" id="SM00829">
    <property type="entry name" value="PKS_ER"/>
    <property type="match status" value="1"/>
</dbReference>
<dbReference type="PROSITE" id="PS00606">
    <property type="entry name" value="KS3_1"/>
    <property type="match status" value="1"/>
</dbReference>
<dbReference type="PROSITE" id="PS00012">
    <property type="entry name" value="PHOSPHOPANTETHEINE"/>
    <property type="match status" value="1"/>
</dbReference>
<dbReference type="GO" id="GO:0004315">
    <property type="term" value="F:3-oxoacyl-[acyl-carrier-protein] synthase activity"/>
    <property type="evidence" value="ECO:0007669"/>
    <property type="project" value="InterPro"/>
</dbReference>
<dbReference type="InterPro" id="IPR020806">
    <property type="entry name" value="PKS_PP-bd"/>
</dbReference>
<keyword evidence="6" id="KW-0511">Multifunctional enzyme</keyword>
<dbReference type="InterPro" id="IPR032821">
    <property type="entry name" value="PKS_assoc"/>
</dbReference>
<feature type="compositionally biased region" description="Low complexity" evidence="9">
    <location>
        <begin position="1301"/>
        <end position="1325"/>
    </location>
</feature>
<dbReference type="Pfam" id="PF23114">
    <property type="entry name" value="NAD-bd_HRPKS_sdrA"/>
    <property type="match status" value="1"/>
</dbReference>
<dbReference type="Pfam" id="PF14765">
    <property type="entry name" value="PS-DH"/>
    <property type="match status" value="1"/>
</dbReference>
<evidence type="ECO:0000256" key="1">
    <source>
        <dbReference type="ARBA" id="ARBA00022450"/>
    </source>
</evidence>
<feature type="domain" description="Carrier" evidence="10">
    <location>
        <begin position="2776"/>
        <end position="2853"/>
    </location>
</feature>
<dbReference type="PROSITE" id="PS50075">
    <property type="entry name" value="CARRIER"/>
    <property type="match status" value="1"/>
</dbReference>
<evidence type="ECO:0000256" key="4">
    <source>
        <dbReference type="ARBA" id="ARBA00022857"/>
    </source>
</evidence>
<dbReference type="SMART" id="SM00823">
    <property type="entry name" value="PKS_PP"/>
    <property type="match status" value="1"/>
</dbReference>
<dbReference type="InterPro" id="IPR049551">
    <property type="entry name" value="PKS_DH_C"/>
</dbReference>
<dbReference type="InterPro" id="IPR013154">
    <property type="entry name" value="ADH-like_N"/>
</dbReference>
<dbReference type="InterPro" id="IPR016035">
    <property type="entry name" value="Acyl_Trfase/lysoPLipase"/>
</dbReference>
<dbReference type="CDD" id="cd05195">
    <property type="entry name" value="enoyl_red"/>
    <property type="match status" value="1"/>
</dbReference>
<gene>
    <name evidence="13" type="ORF">L211DRAFT_802878</name>
</gene>
<comment type="caution">
    <text evidence="8">Lacks conserved residue(s) required for the propagation of feature annotation.</text>
</comment>
<keyword evidence="2" id="KW-0597">Phosphoprotein</keyword>
<evidence type="ECO:0000256" key="5">
    <source>
        <dbReference type="ARBA" id="ARBA00023002"/>
    </source>
</evidence>
<dbReference type="Pfam" id="PF00550">
    <property type="entry name" value="PP-binding"/>
    <property type="match status" value="1"/>
</dbReference>
<dbReference type="FunFam" id="3.40.50.720:FF:000209">
    <property type="entry name" value="Polyketide synthase Pks12"/>
    <property type="match status" value="1"/>
</dbReference>
<dbReference type="EMBL" id="ML121530">
    <property type="protein sequence ID" value="RPB28140.1"/>
    <property type="molecule type" value="Genomic_DNA"/>
</dbReference>
<dbReference type="InterPro" id="IPR014030">
    <property type="entry name" value="Ketoacyl_synth_N"/>
</dbReference>
<dbReference type="InterPro" id="IPR020841">
    <property type="entry name" value="PKS_Beta-ketoAc_synthase_dom"/>
</dbReference>
<dbReference type="STRING" id="1051890.A0A3N4LZB1"/>
<dbReference type="GO" id="GO:0016491">
    <property type="term" value="F:oxidoreductase activity"/>
    <property type="evidence" value="ECO:0007669"/>
    <property type="project" value="UniProtKB-KW"/>
</dbReference>
<dbReference type="Gene3D" id="3.40.50.720">
    <property type="entry name" value="NAD(P)-binding Rossmann-like Domain"/>
    <property type="match status" value="1"/>
</dbReference>
<dbReference type="InterPro" id="IPR001227">
    <property type="entry name" value="Ac_transferase_dom_sf"/>
</dbReference>
<dbReference type="InterPro" id="IPR056501">
    <property type="entry name" value="NAD-bd_HRPKS_sdrA"/>
</dbReference>
<dbReference type="SMART" id="SM00826">
    <property type="entry name" value="PKS_DH"/>
    <property type="match status" value="1"/>
</dbReference>
<evidence type="ECO:0000256" key="3">
    <source>
        <dbReference type="ARBA" id="ARBA00022679"/>
    </source>
</evidence>
<reference evidence="13 14" key="1">
    <citation type="journal article" date="2018" name="Nat. Ecol. Evol.">
        <title>Pezizomycetes genomes reveal the molecular basis of ectomycorrhizal truffle lifestyle.</title>
        <authorList>
            <person name="Murat C."/>
            <person name="Payen T."/>
            <person name="Noel B."/>
            <person name="Kuo A."/>
            <person name="Morin E."/>
            <person name="Chen J."/>
            <person name="Kohler A."/>
            <person name="Krizsan K."/>
            <person name="Balestrini R."/>
            <person name="Da Silva C."/>
            <person name="Montanini B."/>
            <person name="Hainaut M."/>
            <person name="Levati E."/>
            <person name="Barry K.W."/>
            <person name="Belfiori B."/>
            <person name="Cichocki N."/>
            <person name="Clum A."/>
            <person name="Dockter R.B."/>
            <person name="Fauchery L."/>
            <person name="Guy J."/>
            <person name="Iotti M."/>
            <person name="Le Tacon F."/>
            <person name="Lindquist E.A."/>
            <person name="Lipzen A."/>
            <person name="Malagnac F."/>
            <person name="Mello A."/>
            <person name="Molinier V."/>
            <person name="Miyauchi S."/>
            <person name="Poulain J."/>
            <person name="Riccioni C."/>
            <person name="Rubini A."/>
            <person name="Sitrit Y."/>
            <person name="Splivallo R."/>
            <person name="Traeger S."/>
            <person name="Wang M."/>
            <person name="Zifcakova L."/>
            <person name="Wipf D."/>
            <person name="Zambonelli A."/>
            <person name="Paolocci F."/>
            <person name="Nowrousian M."/>
            <person name="Ottonello S."/>
            <person name="Baldrian P."/>
            <person name="Spatafora J.W."/>
            <person name="Henrissat B."/>
            <person name="Nagy L.G."/>
            <person name="Aury J.M."/>
            <person name="Wincker P."/>
            <person name="Grigoriev I.V."/>
            <person name="Bonfante P."/>
            <person name="Martin F.M."/>
        </authorList>
    </citation>
    <scope>NUCLEOTIDE SEQUENCE [LARGE SCALE GENOMIC DNA]</scope>
    <source>
        <strain evidence="13 14">ATCC MYA-4762</strain>
    </source>
</reference>
<dbReference type="CDD" id="cd00833">
    <property type="entry name" value="PKS"/>
    <property type="match status" value="1"/>
</dbReference>
<dbReference type="SMART" id="SM00827">
    <property type="entry name" value="PKS_AT"/>
    <property type="match status" value="1"/>
</dbReference>
<evidence type="ECO:0000256" key="9">
    <source>
        <dbReference type="SAM" id="MobiDB-lite"/>
    </source>
</evidence>
<dbReference type="InterPro" id="IPR013217">
    <property type="entry name" value="Methyltransf_12"/>
</dbReference>
<dbReference type="InterPro" id="IPR009081">
    <property type="entry name" value="PP-bd_ACP"/>
</dbReference>
<dbReference type="Proteomes" id="UP000267821">
    <property type="component" value="Unassembled WGS sequence"/>
</dbReference>
<dbReference type="Pfam" id="PF00109">
    <property type="entry name" value="ketoacyl-synt"/>
    <property type="match status" value="1"/>
</dbReference>
<dbReference type="SMART" id="SM00825">
    <property type="entry name" value="PKS_KS"/>
    <property type="match status" value="1"/>
</dbReference>
<dbReference type="Gene3D" id="3.40.50.150">
    <property type="entry name" value="Vaccinia Virus protein VP39"/>
    <property type="match status" value="1"/>
</dbReference>
<dbReference type="SUPFAM" id="SSF52151">
    <property type="entry name" value="FabD/lysophospholipase-like"/>
    <property type="match status" value="1"/>
</dbReference>
<evidence type="ECO:0000256" key="6">
    <source>
        <dbReference type="ARBA" id="ARBA00023268"/>
    </source>
</evidence>
<dbReference type="InterPro" id="IPR036736">
    <property type="entry name" value="ACP-like_sf"/>
</dbReference>
<accession>A0A3N4LZB1</accession>
<evidence type="ECO:0000259" key="11">
    <source>
        <dbReference type="PROSITE" id="PS52004"/>
    </source>
</evidence>
<proteinExistence type="predicted"/>
<keyword evidence="3" id="KW-0808">Transferase</keyword>
<name>A0A3N4LZB1_9PEZI</name>
<dbReference type="Pfam" id="PF00698">
    <property type="entry name" value="Acyl_transf_1"/>
    <property type="match status" value="2"/>
</dbReference>
<dbReference type="SUPFAM" id="SSF53901">
    <property type="entry name" value="Thiolase-like"/>
    <property type="match status" value="1"/>
</dbReference>
<dbReference type="SUPFAM" id="SSF47336">
    <property type="entry name" value="ACP-like"/>
    <property type="match status" value="1"/>
</dbReference>
<dbReference type="InParanoid" id="A0A3N4LZB1"/>
<dbReference type="OrthoDB" id="329835at2759"/>
<dbReference type="InterPro" id="IPR014043">
    <property type="entry name" value="Acyl_transferase_dom"/>
</dbReference>
<dbReference type="InterPro" id="IPR042104">
    <property type="entry name" value="PKS_dehydratase_sf"/>
</dbReference>
<keyword evidence="7" id="KW-0012">Acyltransferase</keyword>
<dbReference type="Gene3D" id="3.10.129.110">
    <property type="entry name" value="Polyketide synthase dehydratase"/>
    <property type="match status" value="1"/>
</dbReference>
<feature type="compositionally biased region" description="Basic and acidic residues" evidence="9">
    <location>
        <begin position="1265"/>
        <end position="1283"/>
    </location>
</feature>
<dbReference type="InterPro" id="IPR029063">
    <property type="entry name" value="SAM-dependent_MTases_sf"/>
</dbReference>
<dbReference type="GO" id="GO:0030639">
    <property type="term" value="P:polyketide biosynthetic process"/>
    <property type="evidence" value="ECO:0007669"/>
    <property type="project" value="UniProtKB-ARBA"/>
</dbReference>
<dbReference type="PANTHER" id="PTHR43775:SF37">
    <property type="entry name" value="SI:DKEY-61P9.11"/>
    <property type="match status" value="1"/>
</dbReference>
<dbReference type="PROSITE" id="PS52019">
    <property type="entry name" value="PKS_MFAS_DH"/>
    <property type="match status" value="1"/>
</dbReference>
<evidence type="ECO:0000313" key="13">
    <source>
        <dbReference type="EMBL" id="RPB28140.1"/>
    </source>
</evidence>
<dbReference type="InterPro" id="IPR014031">
    <property type="entry name" value="Ketoacyl_synth_C"/>
</dbReference>
<evidence type="ECO:0000259" key="12">
    <source>
        <dbReference type="PROSITE" id="PS52019"/>
    </source>
</evidence>
<dbReference type="PROSITE" id="PS01162">
    <property type="entry name" value="QOR_ZETA_CRYSTAL"/>
    <property type="match status" value="1"/>
</dbReference>
<keyword evidence="5" id="KW-0560">Oxidoreductase</keyword>
<evidence type="ECO:0000256" key="2">
    <source>
        <dbReference type="ARBA" id="ARBA00022553"/>
    </source>
</evidence>
<dbReference type="InterPro" id="IPR049552">
    <property type="entry name" value="PKS_DH_N"/>
</dbReference>